<evidence type="ECO:0000313" key="6">
    <source>
        <dbReference type="Proteomes" id="UP000653472"/>
    </source>
</evidence>
<name>A0A969W8P5_9GAMM</name>
<evidence type="ECO:0000256" key="3">
    <source>
        <dbReference type="ARBA" id="ARBA00022837"/>
    </source>
</evidence>
<organism evidence="5 6">
    <name type="scientific">Solimonas marina</name>
    <dbReference type="NCBI Taxonomy" id="2714601"/>
    <lineage>
        <taxon>Bacteria</taxon>
        <taxon>Pseudomonadati</taxon>
        <taxon>Pseudomonadota</taxon>
        <taxon>Gammaproteobacteria</taxon>
        <taxon>Nevskiales</taxon>
        <taxon>Nevskiaceae</taxon>
        <taxon>Solimonas</taxon>
    </lineage>
</organism>
<evidence type="ECO:0000256" key="2">
    <source>
        <dbReference type="ARBA" id="ARBA00022737"/>
    </source>
</evidence>
<dbReference type="InterPro" id="IPR038081">
    <property type="entry name" value="CalX-like_sf"/>
</dbReference>
<dbReference type="Gene3D" id="2.60.40.2030">
    <property type="match status" value="1"/>
</dbReference>
<dbReference type="Proteomes" id="UP000653472">
    <property type="component" value="Unassembled WGS sequence"/>
</dbReference>
<reference evidence="5" key="1">
    <citation type="submission" date="2020-03" db="EMBL/GenBank/DDBJ databases">
        <title>Solimonas marina sp. nov., isolated from deep seawater of the Pacific Ocean.</title>
        <authorList>
            <person name="Liu X."/>
            <person name="Lai Q."/>
            <person name="Sun F."/>
            <person name="Gai Y."/>
            <person name="Li G."/>
            <person name="Shao Z."/>
        </authorList>
    </citation>
    <scope>NUCLEOTIDE SEQUENCE</scope>
    <source>
        <strain evidence="5">C16B3</strain>
    </source>
</reference>
<dbReference type="GO" id="GO:0007154">
    <property type="term" value="P:cell communication"/>
    <property type="evidence" value="ECO:0007669"/>
    <property type="project" value="InterPro"/>
</dbReference>
<evidence type="ECO:0000256" key="1">
    <source>
        <dbReference type="ARBA" id="ARBA00022729"/>
    </source>
</evidence>
<dbReference type="InterPro" id="IPR003644">
    <property type="entry name" value="Calx_beta"/>
</dbReference>
<dbReference type="RefSeq" id="WP_168146830.1">
    <property type="nucleotide sequence ID" value="NZ_JAAVXB010000002.1"/>
</dbReference>
<protein>
    <recommendedName>
        <fullName evidence="4">Calx-beta domain-containing protein</fullName>
    </recommendedName>
</protein>
<dbReference type="AlphaFoldDB" id="A0A969W8P5"/>
<evidence type="ECO:0000259" key="4">
    <source>
        <dbReference type="SMART" id="SM00237"/>
    </source>
</evidence>
<sequence length="1042" mass="112580">MITLAPDLKASALSLLQGYLPTSVWLAPYVPENFSYNTVPLATHDSVIASDVGYWTTRYYTRDEDITDAVRLLPDLHDSIIGDVPIGDVDYRYGGVAPTLPGDAVFLACEDRFGGLVMHYGCTVSVDGLMAFQNTYTATEHYPYGTPNRVGHEFYVESMNFGLAFDTAYYQTLDISRYGLSANLGPYCMLRIFIALMEKDGGAQRPRLELYAGDPNGDPLSTDFADEPIAAVDFFIPALPSGGELVALQLLEPMQFQVPADTDSLWVRILRQTGDPALWAPVYLRRQSDSFYEAGGGVIIDADGVYSGDYLRLADLRLALPIGELGKPATVGFASPVFSASEIDPTASLLVRREGAQAASVQATTEDVTAIAGVHYVAFDAAISWEANDTPMQLLPITLIPIELQTLDWTEPPAGFGLYPTTGTGSEVLDGTDAEGNSEITMTWVDGSPRRATYVSQQFAAGTPERPFEINFKLKERGSLFRVAVGSGPTDGSASPYMTGLAVDAGGVYAMNGASPVSIDYEAELLTIMAKIDTVSTESGIQSAAFVKLGINGRWVGTDDQALCENVDDVPWQAVGIGENYSQFFICISGETTSDAPSIDVVYWQGSDSELSFTVKLHDAHPKNLLDGEHVVNTAIVSIFRNKLSEIILPPTDDDCLKWYSGGGTQLDVPTNSLEVTTDIGYSDSLALTDGLYIEADIDQTLYLACGSFDSPINAGMVDLSGGKIGFFDISYDLTAEAPARVGFLYNQGGLKVGVNGQWINPDTGALAADPDSVSFKDITGGGSSQNFLFVLIGPATFYAEQNQLHRPANSSAYPFTHFCLGDTGVPAYWWTEVTGATLSDNDFTATPNGGIDNNNRLESSARTGNGYPTEGIYYVESEVNLGDGYATTYFFEAFMYANVVLWSREEFGLSGYVALDSGYSSNFAFPDPSTAPSTESIRFGIVVDFDNQQFKIGFSVNGVMNWIINGDGASDATFTTNYESAPWTPRVRSDNSVSNYFVWLWADNNHPIDETHSFSIIPYADDQRYRPAGVEAALPGSNASG</sequence>
<comment type="caution">
    <text evidence="5">The sequence shown here is derived from an EMBL/GenBank/DDBJ whole genome shotgun (WGS) entry which is preliminary data.</text>
</comment>
<keyword evidence="1" id="KW-0732">Signal</keyword>
<accession>A0A969W8P5</accession>
<dbReference type="GO" id="GO:0016020">
    <property type="term" value="C:membrane"/>
    <property type="evidence" value="ECO:0007669"/>
    <property type="project" value="InterPro"/>
</dbReference>
<gene>
    <name evidence="5" type="ORF">G7Y82_04535</name>
</gene>
<evidence type="ECO:0000313" key="5">
    <source>
        <dbReference type="EMBL" id="NKF21574.1"/>
    </source>
</evidence>
<keyword evidence="2" id="KW-0677">Repeat</keyword>
<proteinExistence type="predicted"/>
<dbReference type="SMART" id="SM00237">
    <property type="entry name" value="Calx_beta"/>
    <property type="match status" value="1"/>
</dbReference>
<dbReference type="EMBL" id="JAAVXB010000002">
    <property type="protein sequence ID" value="NKF21574.1"/>
    <property type="molecule type" value="Genomic_DNA"/>
</dbReference>
<keyword evidence="3" id="KW-0106">Calcium</keyword>
<feature type="domain" description="Calx-beta" evidence="4">
    <location>
        <begin position="318"/>
        <end position="405"/>
    </location>
</feature>
<keyword evidence="6" id="KW-1185">Reference proteome</keyword>